<dbReference type="Proteomes" id="UP000092659">
    <property type="component" value="Chromosome"/>
</dbReference>
<accession>A0A1B1B422</accession>
<reference evidence="1 3" key="1">
    <citation type="submission" date="2016-06" db="EMBL/GenBank/DDBJ databases">
        <title>Complete genome sequence of Streptomyces griseochromogenes ATCC 14511, the Blasticidin S producer.</title>
        <authorList>
            <person name="Wu L."/>
        </authorList>
    </citation>
    <scope>NUCLEOTIDE SEQUENCE [LARGE SCALE GENOMIC DNA]</scope>
    <source>
        <strain evidence="1 3">ATCC 14511</strain>
    </source>
</reference>
<dbReference type="EMBL" id="JAGGLP010000029">
    <property type="protein sequence ID" value="MBP2055368.1"/>
    <property type="molecule type" value="Genomic_DNA"/>
</dbReference>
<reference evidence="2 4" key="2">
    <citation type="submission" date="2021-03" db="EMBL/GenBank/DDBJ databases">
        <title>Genomic Encyclopedia of Type Strains, Phase IV (KMG-IV): sequencing the most valuable type-strain genomes for metagenomic binning, comparative biology and taxonomic classification.</title>
        <authorList>
            <person name="Goeker M."/>
        </authorList>
    </citation>
    <scope>NUCLEOTIDE SEQUENCE [LARGE SCALE GENOMIC DNA]</scope>
    <source>
        <strain evidence="2 4">DSM 40499</strain>
    </source>
</reference>
<proteinExistence type="predicted"/>
<dbReference type="EMBL" id="CP016279">
    <property type="protein sequence ID" value="ANP53567.1"/>
    <property type="molecule type" value="Genomic_DNA"/>
</dbReference>
<protein>
    <submittedName>
        <fullName evidence="1">Uncharacterized protein</fullName>
    </submittedName>
</protein>
<evidence type="ECO:0000313" key="4">
    <source>
        <dbReference type="Proteomes" id="UP001519309"/>
    </source>
</evidence>
<dbReference type="OrthoDB" id="4227804at2"/>
<evidence type="ECO:0000313" key="2">
    <source>
        <dbReference type="EMBL" id="MBP2055368.1"/>
    </source>
</evidence>
<dbReference type="AlphaFoldDB" id="A0A1B1B422"/>
<name>A0A1B1B422_9ACTN</name>
<sequence length="85" mass="9524">MVSVSAFTYERHLHGYAAYTDHHEWVGDVFPCLPTPDCHGCGRWHGYTRGGQSSMDPQMSVHGFSSRNDVSRALQAVRQAWSQTA</sequence>
<keyword evidence="4" id="KW-1185">Reference proteome</keyword>
<gene>
    <name evidence="1" type="ORF">AVL59_32080</name>
    <name evidence="2" type="ORF">J2Z21_008382</name>
</gene>
<dbReference type="RefSeq" id="WP_067311568.1">
    <property type="nucleotide sequence ID" value="NZ_CP016279.1"/>
</dbReference>
<dbReference type="Proteomes" id="UP001519309">
    <property type="component" value="Unassembled WGS sequence"/>
</dbReference>
<dbReference type="KEGG" id="sgs:AVL59_32080"/>
<evidence type="ECO:0000313" key="3">
    <source>
        <dbReference type="Proteomes" id="UP000092659"/>
    </source>
</evidence>
<evidence type="ECO:0000313" key="1">
    <source>
        <dbReference type="EMBL" id="ANP53567.1"/>
    </source>
</evidence>
<organism evidence="1 3">
    <name type="scientific">Streptomyces griseochromogenes</name>
    <dbReference type="NCBI Taxonomy" id="68214"/>
    <lineage>
        <taxon>Bacteria</taxon>
        <taxon>Bacillati</taxon>
        <taxon>Actinomycetota</taxon>
        <taxon>Actinomycetes</taxon>
        <taxon>Kitasatosporales</taxon>
        <taxon>Streptomycetaceae</taxon>
        <taxon>Streptomyces</taxon>
    </lineage>
</organism>
<dbReference type="STRING" id="68214.AVL59_32080"/>